<gene>
    <name evidence="8" type="ORF">PCL_09425</name>
    <name evidence="7" type="ORF">Purlil1_10629</name>
</gene>
<keyword evidence="8" id="KW-0645">Protease</keyword>
<reference evidence="7" key="3">
    <citation type="submission" date="2023-11" db="EMBL/GenBank/DDBJ databases">
        <authorList>
            <person name="Beijen E."/>
            <person name="Ohm R.A."/>
        </authorList>
    </citation>
    <scope>NUCLEOTIDE SEQUENCE</scope>
    <source>
        <strain evidence="7">CBS 150709</strain>
    </source>
</reference>
<feature type="binding site" evidence="6">
    <location>
        <position position="135"/>
    </location>
    <ligand>
        <name>Mg(2+)</name>
        <dbReference type="ChEBI" id="CHEBI:18420"/>
        <label>1</label>
        <note>catalytic</note>
    </ligand>
</feature>
<reference evidence="8 9" key="2">
    <citation type="journal article" date="2016" name="Front. Microbiol.">
        <title>Genome and transcriptome sequences reveal the specific parasitism of the nematophagous Purpureocillium lilacinum 36-1.</title>
        <authorList>
            <person name="Xie J."/>
            <person name="Li S."/>
            <person name="Mo C."/>
            <person name="Xiao X."/>
            <person name="Peng D."/>
            <person name="Wang G."/>
            <person name="Xiao Y."/>
        </authorList>
    </citation>
    <scope>NUCLEOTIDE SEQUENCE [LARGE SCALE GENOMIC DNA]</scope>
    <source>
        <strain evidence="8 9">36-1</strain>
    </source>
</reference>
<keyword evidence="5 6" id="KW-0460">Magnesium</keyword>
<dbReference type="InterPro" id="IPR051090">
    <property type="entry name" value="Inositol_monoP_superfamily"/>
</dbReference>
<dbReference type="PANTHER" id="PTHR43200">
    <property type="entry name" value="PHOSPHATASE"/>
    <property type="match status" value="1"/>
</dbReference>
<evidence type="ECO:0000313" key="9">
    <source>
        <dbReference type="Proteomes" id="UP000245956"/>
    </source>
</evidence>
<keyword evidence="3 6" id="KW-0479">Metal-binding</keyword>
<dbReference type="SUPFAM" id="SSF56655">
    <property type="entry name" value="Carbohydrate phosphatase"/>
    <property type="match status" value="1"/>
</dbReference>
<feature type="binding site" evidence="6">
    <location>
        <position position="132"/>
    </location>
    <ligand>
        <name>Mg(2+)</name>
        <dbReference type="ChEBI" id="CHEBI:18420"/>
        <label>1</label>
        <note>catalytic</note>
    </ligand>
</feature>
<evidence type="ECO:0000256" key="6">
    <source>
        <dbReference type="PIRSR" id="PIRSR600760-2"/>
    </source>
</evidence>
<keyword evidence="8" id="KW-0031">Aminopeptidase</keyword>
<dbReference type="GO" id="GO:0000103">
    <property type="term" value="P:sulfate assimilation"/>
    <property type="evidence" value="ECO:0007669"/>
    <property type="project" value="TreeGrafter"/>
</dbReference>
<dbReference type="AlphaFoldDB" id="A0A2U3EI06"/>
<keyword evidence="10" id="KW-1185">Reference proteome</keyword>
<reference evidence="7 10" key="4">
    <citation type="journal article" date="2024" name="Microbiol. Resour. Announc.">
        <title>Genome annotations for the ascomycete fungi Trichoderma harzianum, Trichoderma aggressivum, and Purpureocillium lilacinum.</title>
        <authorList>
            <person name="Beijen E.P.W."/>
            <person name="Ohm R.A."/>
        </authorList>
    </citation>
    <scope>NUCLEOTIDE SEQUENCE [LARGE SCALE GENOMIC DNA]</scope>
    <source>
        <strain evidence="7 10">CBS 150709</strain>
    </source>
</reference>
<dbReference type="InterPro" id="IPR000760">
    <property type="entry name" value="Inositol_monophosphatase-like"/>
</dbReference>
<dbReference type="PANTHER" id="PTHR43200:SF2">
    <property type="entry name" value="3'(2'),5'-BISPHOSPHATE NUCLEOTIDASE"/>
    <property type="match status" value="1"/>
</dbReference>
<proteinExistence type="inferred from homology"/>
<evidence type="ECO:0000256" key="3">
    <source>
        <dbReference type="ARBA" id="ARBA00022723"/>
    </source>
</evidence>
<name>A0A2U3EI06_PURLI</name>
<evidence type="ECO:0000256" key="1">
    <source>
        <dbReference type="ARBA" id="ARBA00001946"/>
    </source>
</evidence>
<evidence type="ECO:0000256" key="4">
    <source>
        <dbReference type="ARBA" id="ARBA00022801"/>
    </source>
</evidence>
<accession>A0A2U3EI06</accession>
<dbReference type="EMBL" id="LCWV01000004">
    <property type="protein sequence ID" value="PWI74149.1"/>
    <property type="molecule type" value="Genomic_DNA"/>
</dbReference>
<protein>
    <submittedName>
        <fullName evidence="8">Aminopeptidase</fullName>
    </submittedName>
</protein>
<dbReference type="Proteomes" id="UP001287286">
    <property type="component" value="Unassembled WGS sequence"/>
</dbReference>
<feature type="binding site" evidence="6">
    <location>
        <position position="294"/>
    </location>
    <ligand>
        <name>Mg(2+)</name>
        <dbReference type="ChEBI" id="CHEBI:18420"/>
        <label>1</label>
        <note>catalytic</note>
    </ligand>
</feature>
<dbReference type="CDD" id="cd01517">
    <property type="entry name" value="PAP_phosphatase"/>
    <property type="match status" value="1"/>
</dbReference>
<dbReference type="GO" id="GO:0004177">
    <property type="term" value="F:aminopeptidase activity"/>
    <property type="evidence" value="ECO:0007669"/>
    <property type="project" value="UniProtKB-KW"/>
</dbReference>
<dbReference type="EMBL" id="JAWRVI010000056">
    <property type="protein sequence ID" value="KAK4083392.1"/>
    <property type="molecule type" value="Genomic_DNA"/>
</dbReference>
<dbReference type="GO" id="GO:0008441">
    <property type="term" value="F:3'(2'),5'-bisphosphate nucleotidase activity"/>
    <property type="evidence" value="ECO:0007669"/>
    <property type="project" value="TreeGrafter"/>
</dbReference>
<comment type="similarity">
    <text evidence="2">Belongs to the inositol monophosphatase superfamily.</text>
</comment>
<reference evidence="8" key="1">
    <citation type="submission" date="2015-05" db="EMBL/GenBank/DDBJ databases">
        <authorList>
            <person name="Wang D.B."/>
            <person name="Wang M."/>
        </authorList>
    </citation>
    <scope>NUCLEOTIDE SEQUENCE</scope>
    <source>
        <strain evidence="8">36-1</strain>
    </source>
</reference>
<dbReference type="Gene3D" id="3.40.190.80">
    <property type="match status" value="1"/>
</dbReference>
<feature type="binding site" evidence="6">
    <location>
        <position position="70"/>
    </location>
    <ligand>
        <name>Mg(2+)</name>
        <dbReference type="ChEBI" id="CHEBI:18420"/>
        <label>1</label>
        <note>catalytic</note>
    </ligand>
</feature>
<dbReference type="Gene3D" id="3.30.540.10">
    <property type="entry name" value="Fructose-1,6-Bisphosphatase, subunit A, domain 1"/>
    <property type="match status" value="1"/>
</dbReference>
<dbReference type="Pfam" id="PF00459">
    <property type="entry name" value="Inositol_P"/>
    <property type="match status" value="1"/>
</dbReference>
<feature type="binding site" evidence="6">
    <location>
        <position position="134"/>
    </location>
    <ligand>
        <name>Mg(2+)</name>
        <dbReference type="ChEBI" id="CHEBI:18420"/>
        <label>1</label>
        <note>catalytic</note>
    </ligand>
</feature>
<evidence type="ECO:0000256" key="2">
    <source>
        <dbReference type="ARBA" id="ARBA00009759"/>
    </source>
</evidence>
<comment type="caution">
    <text evidence="8">The sequence shown here is derived from an EMBL/GenBank/DDBJ whole genome shotgun (WGS) entry which is preliminary data.</text>
</comment>
<dbReference type="GO" id="GO:0046872">
    <property type="term" value="F:metal ion binding"/>
    <property type="evidence" value="ECO:0007669"/>
    <property type="project" value="UniProtKB-KW"/>
</dbReference>
<evidence type="ECO:0000256" key="5">
    <source>
        <dbReference type="ARBA" id="ARBA00022842"/>
    </source>
</evidence>
<evidence type="ECO:0000313" key="8">
    <source>
        <dbReference type="EMBL" id="PWI74149.1"/>
    </source>
</evidence>
<evidence type="ECO:0000313" key="7">
    <source>
        <dbReference type="EMBL" id="KAK4083392.1"/>
    </source>
</evidence>
<comment type="cofactor">
    <cofactor evidence="1 6">
        <name>Mg(2+)</name>
        <dbReference type="ChEBI" id="CHEBI:18420"/>
    </cofactor>
</comment>
<organism evidence="8 9">
    <name type="scientific">Purpureocillium lilacinum</name>
    <name type="common">Paecilomyces lilacinus</name>
    <dbReference type="NCBI Taxonomy" id="33203"/>
    <lineage>
        <taxon>Eukaryota</taxon>
        <taxon>Fungi</taxon>
        <taxon>Dikarya</taxon>
        <taxon>Ascomycota</taxon>
        <taxon>Pezizomycotina</taxon>
        <taxon>Sordariomycetes</taxon>
        <taxon>Hypocreomycetidae</taxon>
        <taxon>Hypocreales</taxon>
        <taxon>Ophiocordycipitaceae</taxon>
        <taxon>Purpureocillium</taxon>
    </lineage>
</organism>
<keyword evidence="4" id="KW-0378">Hydrolase</keyword>
<evidence type="ECO:0000313" key="10">
    <source>
        <dbReference type="Proteomes" id="UP001287286"/>
    </source>
</evidence>
<sequence length="430" mass="46635">MDSPYQRELALAFAALQGAARLSQSIVSSADKGAISKSDLSPVTIADFAVQSLLIATCKAAFPDDTFVGEEDASDLRANPALLERVWHLLQGVKTFQEEAQFAVPETKDQLCNLVDQAGSGKPGGGRTWVFDPIDGTKTFIRGELYAINVALLVDGKQDVSAVACPNMSMNATAPLNNPDVDPSGEGCIVYAVKGHGAWVRSLSGNAGNVQHRQLPHVSSVTAPEDGLRFITSVAMADSALDGVHEAVAQRLNAAYPGCDLLPWVLRWAALAMGLGNTTVWVYKRRDRYAKAWDHAGAMLLFEETGGKITDVHGKDIDLAAGRKMSANFGFVAAPESLHPRVLAAVQDVLREAGHEELLRPITFWTTQTLTLGFVFGVNPCRYVEHGVLSFAARDCQKLRVSTGPELRVQLSTFEYQLRVGRYEQDRPNR</sequence>
<dbReference type="Proteomes" id="UP000245956">
    <property type="component" value="Unassembled WGS sequence"/>
</dbReference>